<feature type="chain" id="PRO_5020672492" evidence="2">
    <location>
        <begin position="20"/>
        <end position="272"/>
    </location>
</feature>
<feature type="domain" description="LysM" evidence="3">
    <location>
        <begin position="217"/>
        <end position="266"/>
    </location>
</feature>
<dbReference type="Pfam" id="PF13505">
    <property type="entry name" value="OMP_b-brl"/>
    <property type="match status" value="1"/>
</dbReference>
<dbReference type="CDD" id="cd00118">
    <property type="entry name" value="LysM"/>
    <property type="match status" value="1"/>
</dbReference>
<evidence type="ECO:0000256" key="2">
    <source>
        <dbReference type="SAM" id="SignalP"/>
    </source>
</evidence>
<accession>A0A4U1YXW1</accession>
<dbReference type="AlphaFoldDB" id="A0A4U1YXW1"/>
<reference evidence="4 5" key="1">
    <citation type="submission" date="2019-04" db="EMBL/GenBank/DDBJ databases">
        <title>A reverse ecology approach based on a biological definition of microbial populations.</title>
        <authorList>
            <person name="Arevalo P."/>
            <person name="Vaninsberghe D."/>
            <person name="Elsherbini J."/>
            <person name="Gore J."/>
            <person name="Polz M."/>
        </authorList>
    </citation>
    <scope>NUCLEOTIDE SEQUENCE [LARGE SCALE GENOMIC DNA]</scope>
    <source>
        <strain evidence="4 5">10N.261.46.F4</strain>
    </source>
</reference>
<feature type="signal peptide" evidence="2">
    <location>
        <begin position="1"/>
        <end position="19"/>
    </location>
</feature>
<dbReference type="InterPro" id="IPR027385">
    <property type="entry name" value="Beta-barrel_OMP"/>
</dbReference>
<dbReference type="Proteomes" id="UP000307574">
    <property type="component" value="Unassembled WGS sequence"/>
</dbReference>
<dbReference type="Gene3D" id="3.10.350.10">
    <property type="entry name" value="LysM domain"/>
    <property type="match status" value="1"/>
</dbReference>
<proteinExistence type="predicted"/>
<dbReference type="InterPro" id="IPR018392">
    <property type="entry name" value="LysM"/>
</dbReference>
<sequence>MKKKYLATLLVLIAQNSIAQEKAPVSLGFGLNASTYSNDTLTQESGGYQLSLGYHLSDSFVIEAGYADYQVTEDDLNFNPVQLGLKAFLPVSDYASLYFGGGLSYDSAPSPMLKAGIDYQLSDAWHVDFGYQGNFDVENLNNENLYSAYLGVNYRFGPAVAGTNEAIEPRPSTKLEVAETPEPPKPAPSTEKVVIEEKPELEGAGFESPSICMMSPGDYRVVEGDYLIKIARQHGMTFEQLLNSNIELTQPPRNIDLIYPGEFLDVMKTQCK</sequence>
<dbReference type="InterPro" id="IPR036779">
    <property type="entry name" value="LysM_dom_sf"/>
</dbReference>
<protein>
    <submittedName>
        <fullName evidence="4">LysM peptidoglycan-binding domain-containing protein</fullName>
    </submittedName>
</protein>
<dbReference type="InterPro" id="IPR011250">
    <property type="entry name" value="OMP/PagP_B-barrel"/>
</dbReference>
<evidence type="ECO:0000256" key="1">
    <source>
        <dbReference type="ARBA" id="ARBA00022729"/>
    </source>
</evidence>
<organism evidence="4 5">
    <name type="scientific">Vibrio kanaloae</name>
    <dbReference type="NCBI Taxonomy" id="170673"/>
    <lineage>
        <taxon>Bacteria</taxon>
        <taxon>Pseudomonadati</taxon>
        <taxon>Pseudomonadota</taxon>
        <taxon>Gammaproteobacteria</taxon>
        <taxon>Vibrionales</taxon>
        <taxon>Vibrionaceae</taxon>
        <taxon>Vibrio</taxon>
    </lineage>
</organism>
<dbReference type="Gene3D" id="2.40.160.20">
    <property type="match status" value="1"/>
</dbReference>
<dbReference type="Pfam" id="PF01476">
    <property type="entry name" value="LysM"/>
    <property type="match status" value="1"/>
</dbReference>
<evidence type="ECO:0000259" key="3">
    <source>
        <dbReference type="PROSITE" id="PS51782"/>
    </source>
</evidence>
<keyword evidence="1 2" id="KW-0732">Signal</keyword>
<evidence type="ECO:0000313" key="4">
    <source>
        <dbReference type="EMBL" id="TKF26495.1"/>
    </source>
</evidence>
<dbReference type="PROSITE" id="PS51782">
    <property type="entry name" value="LYSM"/>
    <property type="match status" value="1"/>
</dbReference>
<comment type="caution">
    <text evidence="4">The sequence shown here is derived from an EMBL/GenBank/DDBJ whole genome shotgun (WGS) entry which is preliminary data.</text>
</comment>
<dbReference type="SUPFAM" id="SSF54106">
    <property type="entry name" value="LysM domain"/>
    <property type="match status" value="1"/>
</dbReference>
<dbReference type="SUPFAM" id="SSF56925">
    <property type="entry name" value="OMPA-like"/>
    <property type="match status" value="1"/>
</dbReference>
<dbReference type="RefSeq" id="WP_136981300.1">
    <property type="nucleotide sequence ID" value="NZ_SYUV01000087.1"/>
</dbReference>
<name>A0A4U1YXW1_9VIBR</name>
<dbReference type="EMBL" id="SYUV01000087">
    <property type="protein sequence ID" value="TKF26495.1"/>
    <property type="molecule type" value="Genomic_DNA"/>
</dbReference>
<evidence type="ECO:0000313" key="5">
    <source>
        <dbReference type="Proteomes" id="UP000307574"/>
    </source>
</evidence>
<gene>
    <name evidence="4" type="ORF">FCV50_20915</name>
</gene>